<evidence type="ECO:0000256" key="5">
    <source>
        <dbReference type="ARBA" id="ARBA00022741"/>
    </source>
</evidence>
<dbReference type="GO" id="GO:0005524">
    <property type="term" value="F:ATP binding"/>
    <property type="evidence" value="ECO:0007669"/>
    <property type="project" value="UniProtKB-KW"/>
</dbReference>
<dbReference type="EMBL" id="JAKRVX010000006">
    <property type="protein sequence ID" value="MCL9817869.1"/>
    <property type="molecule type" value="Genomic_DNA"/>
</dbReference>
<dbReference type="Proteomes" id="UP001203207">
    <property type="component" value="Unassembled WGS sequence"/>
</dbReference>
<feature type="binding site" evidence="11">
    <location>
        <position position="206"/>
    </location>
    <ligand>
        <name>ATP</name>
        <dbReference type="ChEBI" id="CHEBI:30616"/>
    </ligand>
</feature>
<evidence type="ECO:0000256" key="2">
    <source>
        <dbReference type="ARBA" id="ARBA00012908"/>
    </source>
</evidence>
<evidence type="ECO:0000256" key="3">
    <source>
        <dbReference type="ARBA" id="ARBA00017267"/>
    </source>
</evidence>
<dbReference type="GO" id="GO:0102043">
    <property type="term" value="F:isopentenyl phosphate kinase activity"/>
    <property type="evidence" value="ECO:0007669"/>
    <property type="project" value="UniProtKB-EC"/>
</dbReference>
<evidence type="ECO:0000256" key="1">
    <source>
        <dbReference type="ARBA" id="ARBA00010540"/>
    </source>
</evidence>
<evidence type="ECO:0000256" key="10">
    <source>
        <dbReference type="PIRNR" id="PIRNR016496"/>
    </source>
</evidence>
<accession>A0AAE3FYX0</accession>
<dbReference type="InterPro" id="IPR036393">
    <property type="entry name" value="AceGlu_kinase-like_sf"/>
</dbReference>
<dbReference type="Pfam" id="PF00696">
    <property type="entry name" value="AA_kinase"/>
    <property type="match status" value="1"/>
</dbReference>
<dbReference type="GO" id="GO:0016301">
    <property type="term" value="F:kinase activity"/>
    <property type="evidence" value="ECO:0007669"/>
    <property type="project" value="UniProtKB-KW"/>
</dbReference>
<feature type="site" description="Transition state stabilizer" evidence="12">
    <location>
        <position position="15"/>
    </location>
</feature>
<dbReference type="InterPro" id="IPR001048">
    <property type="entry name" value="Asp/Glu/Uridylate_kinase"/>
</dbReference>
<dbReference type="RefSeq" id="WP_250585252.1">
    <property type="nucleotide sequence ID" value="NZ_JAKRVX010000006.1"/>
</dbReference>
<dbReference type="CDD" id="cd04241">
    <property type="entry name" value="AAK_FomA-like"/>
    <property type="match status" value="1"/>
</dbReference>
<protein>
    <recommendedName>
        <fullName evidence="3 10">Isopentenyl phosphate kinase</fullName>
        <shortName evidence="10">IPK</shortName>
        <ecNumber evidence="2 10">2.7.4.26</ecNumber>
    </recommendedName>
</protein>
<dbReference type="NCBIfam" id="NF040647">
    <property type="entry name" value="IPPK_Arch"/>
    <property type="match status" value="1"/>
</dbReference>
<evidence type="ECO:0000259" key="13">
    <source>
        <dbReference type="Pfam" id="PF00696"/>
    </source>
</evidence>
<feature type="binding site" evidence="11">
    <location>
        <position position="47"/>
    </location>
    <ligand>
        <name>ATP</name>
        <dbReference type="ChEBI" id="CHEBI:30616"/>
    </ligand>
</feature>
<comment type="subunit">
    <text evidence="10">Homodimer.</text>
</comment>
<evidence type="ECO:0000313" key="14">
    <source>
        <dbReference type="EMBL" id="MCL9817869.1"/>
    </source>
</evidence>
<reference evidence="14" key="2">
    <citation type="submission" date="2022-02" db="EMBL/GenBank/DDBJ databases">
        <authorList>
            <person name="Elcheninov A.G."/>
            <person name="Sorokin D.Y."/>
            <person name="Kublanov I.V."/>
        </authorList>
    </citation>
    <scope>NUCLEOTIDE SEQUENCE</scope>
    <source>
        <strain evidence="14">AArc-St2</strain>
    </source>
</reference>
<feature type="binding site" evidence="11">
    <location>
        <begin position="6"/>
        <end position="10"/>
    </location>
    <ligand>
        <name>ATP</name>
        <dbReference type="ChEBI" id="CHEBI:30616"/>
    </ligand>
</feature>
<dbReference type="GO" id="GO:0016114">
    <property type="term" value="P:terpenoid biosynthetic process"/>
    <property type="evidence" value="ECO:0007669"/>
    <property type="project" value="TreeGrafter"/>
</dbReference>
<evidence type="ECO:0000313" key="15">
    <source>
        <dbReference type="Proteomes" id="UP001203207"/>
    </source>
</evidence>
<evidence type="ECO:0000256" key="7">
    <source>
        <dbReference type="ARBA" id="ARBA00022840"/>
    </source>
</evidence>
<reference evidence="14" key="1">
    <citation type="journal article" date="2022" name="Syst. Appl. Microbiol.">
        <title>Natronocalculus amylovorans gen. nov., sp. nov., and Natranaeroarchaeum aerophilus sp. nov., dominant culturable amylolytic natronoarchaea from hypersaline soda lakes in southwestern Siberia.</title>
        <authorList>
            <person name="Sorokin D.Y."/>
            <person name="Elcheninov A.G."/>
            <person name="Khizhniak T.V."/>
            <person name="Koenen M."/>
            <person name="Bale N.J."/>
            <person name="Damste J.S.S."/>
            <person name="Kublanov I.V."/>
        </authorList>
    </citation>
    <scope>NUCLEOTIDE SEQUENCE</scope>
    <source>
        <strain evidence="14">AArc-St2</strain>
    </source>
</reference>
<name>A0AAE3FYX0_9EURY</name>
<feature type="binding site" evidence="11">
    <location>
        <position position="210"/>
    </location>
    <ligand>
        <name>ATP</name>
        <dbReference type="ChEBI" id="CHEBI:30616"/>
    </ligand>
</feature>
<evidence type="ECO:0000256" key="8">
    <source>
        <dbReference type="ARBA" id="ARBA00023229"/>
    </source>
</evidence>
<evidence type="ECO:0000256" key="6">
    <source>
        <dbReference type="ARBA" id="ARBA00022777"/>
    </source>
</evidence>
<dbReference type="PIRSF" id="PIRSF016496">
    <property type="entry name" value="Kin_FomA"/>
    <property type="match status" value="1"/>
</dbReference>
<dbReference type="AlphaFoldDB" id="A0AAE3FYX0"/>
<proteinExistence type="inferred from homology"/>
<dbReference type="SUPFAM" id="SSF53633">
    <property type="entry name" value="Carbamate kinase-like"/>
    <property type="match status" value="1"/>
</dbReference>
<keyword evidence="6 10" id="KW-0418">Kinase</keyword>
<evidence type="ECO:0000256" key="11">
    <source>
        <dbReference type="PIRSR" id="PIRSR016496-1"/>
    </source>
</evidence>
<feature type="binding site" evidence="11">
    <location>
        <position position="46"/>
    </location>
    <ligand>
        <name>ATP</name>
        <dbReference type="ChEBI" id="CHEBI:30616"/>
    </ligand>
</feature>
<dbReference type="Gene3D" id="3.40.1160.10">
    <property type="entry name" value="Acetylglutamate kinase-like"/>
    <property type="match status" value="1"/>
</dbReference>
<keyword evidence="7 10" id="KW-0067">ATP-binding</keyword>
<comment type="function">
    <text evidence="10">Catalyzes the phosphorylation of isopentenyl phosphate (IP) to isopentenyl diphosphate (IPP). Functions in an alternate mevalonate (MVA) pathway leading to IPP, a key precursor for the biosynthesis of isoprenoid compounds such as archaeal membrane lipids.</text>
</comment>
<dbReference type="GO" id="GO:0005829">
    <property type="term" value="C:cytosol"/>
    <property type="evidence" value="ECO:0007669"/>
    <property type="project" value="TreeGrafter"/>
</dbReference>
<dbReference type="PANTHER" id="PTHR43654">
    <property type="entry name" value="GLUTAMATE 5-KINASE"/>
    <property type="match status" value="1"/>
</dbReference>
<comment type="similarity">
    <text evidence="1 10">Belongs to the isopentenyl phosphate kinase family.</text>
</comment>
<dbReference type="EC" id="2.7.4.26" evidence="2 10"/>
<keyword evidence="15" id="KW-1185">Reference proteome</keyword>
<dbReference type="InterPro" id="IPR024192">
    <property type="entry name" value="Fosfomycin_R_FomA-type"/>
</dbReference>
<organism evidence="14 15">
    <name type="scientific">Natronocalculus amylovorans</name>
    <dbReference type="NCBI Taxonomy" id="2917812"/>
    <lineage>
        <taxon>Archaea</taxon>
        <taxon>Methanobacteriati</taxon>
        <taxon>Methanobacteriota</taxon>
        <taxon>Stenosarchaea group</taxon>
        <taxon>Halobacteria</taxon>
        <taxon>Halobacteriales</taxon>
        <taxon>Haloferacaceae</taxon>
        <taxon>Natronocalculus</taxon>
    </lineage>
</organism>
<gene>
    <name evidence="14" type="ORF">AArcSt2_13060</name>
</gene>
<feature type="domain" description="Aspartate/glutamate/uridylate kinase" evidence="13">
    <location>
        <begin position="1"/>
        <end position="215"/>
    </location>
</feature>
<keyword evidence="8" id="KW-0414">Isoprene biosynthesis</keyword>
<evidence type="ECO:0000256" key="12">
    <source>
        <dbReference type="PIRSR" id="PIRSR016496-2"/>
    </source>
</evidence>
<feature type="binding site" evidence="11">
    <location>
        <position position="149"/>
    </location>
    <ligand>
        <name>substrate</name>
    </ligand>
</feature>
<keyword evidence="4 10" id="KW-0808">Transferase</keyword>
<keyword evidence="5 10" id="KW-0547">Nucleotide-binding</keyword>
<evidence type="ECO:0000256" key="9">
    <source>
        <dbReference type="ARBA" id="ARBA00049063"/>
    </source>
</evidence>
<feature type="binding site" evidence="11">
    <location>
        <position position="51"/>
    </location>
    <ligand>
        <name>substrate</name>
    </ligand>
</feature>
<comment type="caution">
    <text evidence="14">The sequence shown here is derived from an EMBL/GenBank/DDBJ whole genome shotgun (WGS) entry which is preliminary data.</text>
</comment>
<comment type="catalytic activity">
    <reaction evidence="9 10">
        <text>isopentenyl phosphate + ATP = isopentenyl diphosphate + ADP</text>
        <dbReference type="Rhea" id="RHEA:33963"/>
        <dbReference type="ChEBI" id="CHEBI:30616"/>
        <dbReference type="ChEBI" id="CHEBI:65078"/>
        <dbReference type="ChEBI" id="CHEBI:128769"/>
        <dbReference type="ChEBI" id="CHEBI:456216"/>
        <dbReference type="EC" id="2.7.4.26"/>
    </reaction>
</comment>
<evidence type="ECO:0000256" key="4">
    <source>
        <dbReference type="ARBA" id="ARBA00022679"/>
    </source>
</evidence>
<sequence length="246" mass="25477">MVTVLKLGGSVITDKNTPETVDTRALAAAADALMSVSEPLVIVHGGGSFGHVHAAEHGISTTVGTTNWDGIYAVHAAMKRLNTAVLDVLHDRSIPAVPVHPLSVAERDRDGTLSLPVSSIDRLLKEGAVPVLHGDVIAHEEHGATVLSGDEVVTHVATGLSADRIGICSTVPGVLDDEDNVIEQIYSYDDVEAYLGGSESTDVSGGMAGKVKTLLSLGAPATIFGPEQLQPFLDGEAVGTYIDGSQ</sequence>
<dbReference type="PANTHER" id="PTHR43654:SF1">
    <property type="entry name" value="ISOPENTENYL PHOSPHATE KINASE"/>
    <property type="match status" value="1"/>
</dbReference>